<evidence type="ECO:0008006" key="4">
    <source>
        <dbReference type="Google" id="ProtNLM"/>
    </source>
</evidence>
<accession>A0ABQ0BRC6</accession>
<feature type="transmembrane region" description="Helical" evidence="1">
    <location>
        <begin position="15"/>
        <end position="36"/>
    </location>
</feature>
<reference evidence="2 3" key="1">
    <citation type="submission" date="2024-04" db="EMBL/GenBank/DDBJ databases">
        <title>Defined microbial consortia suppress multidrug-resistant proinflammatory Enterobacteriaceae via ecological control.</title>
        <authorList>
            <person name="Furuichi M."/>
            <person name="Kawaguchi T."/>
            <person name="Pust M."/>
            <person name="Yasuma K."/>
            <person name="Plichta D."/>
            <person name="Hasegawa N."/>
            <person name="Ohya T."/>
            <person name="Bhattarai S."/>
            <person name="Sasajima S."/>
            <person name="Aoto Y."/>
            <person name="Tuganbaev T."/>
            <person name="Yaginuma M."/>
            <person name="Ueda M."/>
            <person name="Okahashi N."/>
            <person name="Amafuji K."/>
            <person name="Kiridooshi Y."/>
            <person name="Sugita K."/>
            <person name="Strazar M."/>
            <person name="Skelly A."/>
            <person name="Suda W."/>
            <person name="Hattori M."/>
            <person name="Nakamoto N."/>
            <person name="Caballero S."/>
            <person name="Norman J."/>
            <person name="Olle B."/>
            <person name="Tanoue T."/>
            <person name="Arita M."/>
            <person name="Bucci V."/>
            <person name="Atarashi K."/>
            <person name="Xavier R."/>
            <person name="Honda K."/>
        </authorList>
    </citation>
    <scope>NUCLEOTIDE SEQUENCE [LARGE SCALE GENOMIC DNA]</scope>
    <source>
        <strain evidence="3">k34-0107-D12</strain>
    </source>
</reference>
<evidence type="ECO:0000256" key="1">
    <source>
        <dbReference type="SAM" id="Phobius"/>
    </source>
</evidence>
<keyword evidence="3" id="KW-1185">Reference proteome</keyword>
<evidence type="ECO:0000313" key="2">
    <source>
        <dbReference type="EMBL" id="GAA6499089.1"/>
    </source>
</evidence>
<gene>
    <name evidence="2" type="ORF">K340107D12_19050</name>
</gene>
<dbReference type="EMBL" id="BAABZQ010000001">
    <property type="protein sequence ID" value="GAA6499089.1"/>
    <property type="molecule type" value="Genomic_DNA"/>
</dbReference>
<proteinExistence type="predicted"/>
<keyword evidence="1" id="KW-1133">Transmembrane helix</keyword>
<dbReference type="RefSeq" id="WP_033140207.1">
    <property type="nucleotide sequence ID" value="NZ_BAABZQ010000001.1"/>
</dbReference>
<organism evidence="2 3">
    <name type="scientific">Blautia parvula</name>
    <dbReference type="NCBI Taxonomy" id="2877527"/>
    <lineage>
        <taxon>Bacteria</taxon>
        <taxon>Bacillati</taxon>
        <taxon>Bacillota</taxon>
        <taxon>Clostridia</taxon>
        <taxon>Lachnospirales</taxon>
        <taxon>Lachnospiraceae</taxon>
        <taxon>Blautia</taxon>
    </lineage>
</organism>
<comment type="caution">
    <text evidence="2">The sequence shown here is derived from an EMBL/GenBank/DDBJ whole genome shotgun (WGS) entry which is preliminary data.</text>
</comment>
<name>A0ABQ0BRC6_9FIRM</name>
<sequence>MEKSRKPILGVGTSSILLIFVLLCMITFAVLSLVSARSDYRLSQKNAEHTRDYYEAENKANDILLTIDQCLEEQYTLYGNTEEYLQHVKSALENTEGILFSSERVMEYQVPAGEKQALHVALLLPEDLKTGDCYYQIKSWKLINTETWQPEETLPVYGSDT</sequence>
<keyword evidence="1" id="KW-0472">Membrane</keyword>
<evidence type="ECO:0000313" key="3">
    <source>
        <dbReference type="Proteomes" id="UP001600941"/>
    </source>
</evidence>
<dbReference type="Proteomes" id="UP001600941">
    <property type="component" value="Unassembled WGS sequence"/>
</dbReference>
<protein>
    <recommendedName>
        <fullName evidence="4">Short-chain dehydrogenase</fullName>
    </recommendedName>
</protein>
<keyword evidence="1" id="KW-0812">Transmembrane</keyword>